<dbReference type="Gene3D" id="1.20.120.1490">
    <property type="match status" value="1"/>
</dbReference>
<organism evidence="3 4">
    <name type="scientific">Vreelandella zhuhanensis</name>
    <dbReference type="NCBI Taxonomy" id="2684210"/>
    <lineage>
        <taxon>Bacteria</taxon>
        <taxon>Pseudomonadati</taxon>
        <taxon>Pseudomonadota</taxon>
        <taxon>Gammaproteobacteria</taxon>
        <taxon>Oceanospirillales</taxon>
        <taxon>Halomonadaceae</taxon>
        <taxon>Vreelandella</taxon>
    </lineage>
</organism>
<keyword evidence="2" id="KW-0732">Signal</keyword>
<dbReference type="GO" id="GO:0042597">
    <property type="term" value="C:periplasmic space"/>
    <property type="evidence" value="ECO:0007669"/>
    <property type="project" value="InterPro"/>
</dbReference>
<feature type="signal peptide" evidence="2">
    <location>
        <begin position="1"/>
        <end position="37"/>
    </location>
</feature>
<name>A0A7X3H1U1_9GAMM</name>
<reference evidence="3 4" key="1">
    <citation type="submission" date="2019-12" db="EMBL/GenBank/DDBJ databases">
        <title>Halomonas rutogse sp. nov. isolated from two lakes on Tibetan Plateau.</title>
        <authorList>
            <person name="Gao P."/>
        </authorList>
    </citation>
    <scope>NUCLEOTIDE SEQUENCE [LARGE SCALE GENOMIC DNA]</scope>
    <source>
        <strain evidence="3 4">ZH2S</strain>
    </source>
</reference>
<dbReference type="InterPro" id="IPR012899">
    <property type="entry name" value="LTXXQ"/>
</dbReference>
<sequence>MKLFNSLPKNFLKRFSKQALALGLAVSFSAGSSIVLAQGMMGGGQGGGQGMHQGMMGGGQGGMGPGMMGGGKGMGPGMMGGMMDMPCPMMGGMDGMDSAGMGMMLQADPEQREQLRALKEEYRPAQFARMGRLMNLRDEMMAAMHQSRPDPEEVEEIHSRMAELRGEMLVEHIRHRNEMMELLSDEQRQNGGSSMQEGMSPSAGSNAQQ</sequence>
<dbReference type="Proteomes" id="UP000437638">
    <property type="component" value="Unassembled WGS sequence"/>
</dbReference>
<dbReference type="Pfam" id="PF07813">
    <property type="entry name" value="LTXXQ"/>
    <property type="match status" value="1"/>
</dbReference>
<protein>
    <submittedName>
        <fullName evidence="3">Periplasmic heavy metal sensor</fullName>
    </submittedName>
</protein>
<dbReference type="RefSeq" id="WP_160419161.1">
    <property type="nucleotide sequence ID" value="NZ_WTKP01000007.1"/>
</dbReference>
<keyword evidence="4" id="KW-1185">Reference proteome</keyword>
<accession>A0A7X3H1U1</accession>
<gene>
    <name evidence="3" type="ORF">GPM19_11445</name>
</gene>
<dbReference type="CDD" id="cd09916">
    <property type="entry name" value="CpxP_like"/>
    <property type="match status" value="1"/>
</dbReference>
<feature type="chain" id="PRO_5031234992" evidence="2">
    <location>
        <begin position="38"/>
        <end position="209"/>
    </location>
</feature>
<evidence type="ECO:0000256" key="2">
    <source>
        <dbReference type="SAM" id="SignalP"/>
    </source>
</evidence>
<evidence type="ECO:0000313" key="3">
    <source>
        <dbReference type="EMBL" id="MWJ28804.1"/>
    </source>
</evidence>
<dbReference type="AlphaFoldDB" id="A0A7X3H1U1"/>
<feature type="compositionally biased region" description="Polar residues" evidence="1">
    <location>
        <begin position="189"/>
        <end position="209"/>
    </location>
</feature>
<proteinExistence type="predicted"/>
<feature type="region of interest" description="Disordered" evidence="1">
    <location>
        <begin position="183"/>
        <end position="209"/>
    </location>
</feature>
<evidence type="ECO:0000256" key="1">
    <source>
        <dbReference type="SAM" id="MobiDB-lite"/>
    </source>
</evidence>
<evidence type="ECO:0000313" key="4">
    <source>
        <dbReference type="Proteomes" id="UP000437638"/>
    </source>
</evidence>
<dbReference type="EMBL" id="WTKP01000007">
    <property type="protein sequence ID" value="MWJ28804.1"/>
    <property type="molecule type" value="Genomic_DNA"/>
</dbReference>
<comment type="caution">
    <text evidence="3">The sequence shown here is derived from an EMBL/GenBank/DDBJ whole genome shotgun (WGS) entry which is preliminary data.</text>
</comment>